<dbReference type="EC" id="5.3.1.24" evidence="15"/>
<evidence type="ECO:0000256" key="5">
    <source>
        <dbReference type="ARBA" id="ARBA00009982"/>
    </source>
</evidence>
<dbReference type="Proteomes" id="UP000198571">
    <property type="component" value="Unassembled WGS sequence"/>
</dbReference>
<evidence type="ECO:0000256" key="8">
    <source>
        <dbReference type="ARBA" id="ARBA00022822"/>
    </source>
</evidence>
<dbReference type="CDD" id="cd00405">
    <property type="entry name" value="PRAI"/>
    <property type="match status" value="1"/>
</dbReference>
<dbReference type="UniPathway" id="UPA00035">
    <property type="reaction ID" value="UER00042"/>
</dbReference>
<dbReference type="OrthoDB" id="9766131at2"/>
<organism evidence="18 19">
    <name type="scientific">Salipaludibacillus aurantiacus</name>
    <dbReference type="NCBI Taxonomy" id="1601833"/>
    <lineage>
        <taxon>Bacteria</taxon>
        <taxon>Bacillati</taxon>
        <taxon>Bacillota</taxon>
        <taxon>Bacilli</taxon>
        <taxon>Bacillales</taxon>
        <taxon>Bacillaceae</taxon>
    </lineage>
</organism>
<protein>
    <recommendedName>
        <fullName evidence="14 15">Multifunctional fusion protein</fullName>
    </recommendedName>
    <domain>
        <recommendedName>
            <fullName evidence="15">N-(5'-phosphoribosyl)anthranilate isomerase</fullName>
            <shortName evidence="15">PRAI</shortName>
            <ecNumber evidence="15">5.3.1.24</ecNumber>
        </recommendedName>
    </domain>
    <domain>
        <recommendedName>
            <fullName evidence="14">Tryptophan synthase beta chain</fullName>
            <ecNumber evidence="14">4.2.1.20</ecNumber>
        </recommendedName>
    </domain>
</protein>
<evidence type="ECO:0000259" key="17">
    <source>
        <dbReference type="Pfam" id="PF00697"/>
    </source>
</evidence>
<dbReference type="InterPro" id="IPR023026">
    <property type="entry name" value="Trp_synth_beta/beta-like"/>
</dbReference>
<evidence type="ECO:0000256" key="11">
    <source>
        <dbReference type="ARBA" id="ARBA00023235"/>
    </source>
</evidence>
<dbReference type="SUPFAM" id="SSF51366">
    <property type="entry name" value="Ribulose-phoshate binding barrel"/>
    <property type="match status" value="1"/>
</dbReference>
<comment type="subunit">
    <text evidence="6 14">Tetramer of two alpha and two beta chains.</text>
</comment>
<name>A0A1H9P7H0_9BACI</name>
<dbReference type="InterPro" id="IPR006653">
    <property type="entry name" value="Trp_synth_b_CS"/>
</dbReference>
<dbReference type="Pfam" id="PF00697">
    <property type="entry name" value="PRAI"/>
    <property type="match status" value="1"/>
</dbReference>
<dbReference type="RefSeq" id="WP_093047122.1">
    <property type="nucleotide sequence ID" value="NZ_FOGT01000001.1"/>
</dbReference>
<evidence type="ECO:0000256" key="4">
    <source>
        <dbReference type="ARBA" id="ARBA00004733"/>
    </source>
</evidence>
<proteinExistence type="inferred from homology"/>
<dbReference type="FunFam" id="3.40.50.1100:FF:000004">
    <property type="entry name" value="Tryptophan synthase beta chain"/>
    <property type="match status" value="1"/>
</dbReference>
<dbReference type="InterPro" id="IPR001240">
    <property type="entry name" value="PRAI_dom"/>
</dbReference>
<evidence type="ECO:0000256" key="2">
    <source>
        <dbReference type="ARBA" id="ARBA00002786"/>
    </source>
</evidence>
<dbReference type="HAMAP" id="MF_00133">
    <property type="entry name" value="Trp_synth_beta"/>
    <property type="match status" value="1"/>
</dbReference>
<dbReference type="InterPro" id="IPR036052">
    <property type="entry name" value="TrpB-like_PALP_sf"/>
</dbReference>
<evidence type="ECO:0000256" key="13">
    <source>
        <dbReference type="ARBA" id="ARBA00049047"/>
    </source>
</evidence>
<feature type="domain" description="Tryptophan synthase beta chain-like PALP" evidence="16">
    <location>
        <begin position="268"/>
        <end position="591"/>
    </location>
</feature>
<dbReference type="GO" id="GO:0004640">
    <property type="term" value="F:phosphoribosylanthranilate isomerase activity"/>
    <property type="evidence" value="ECO:0007669"/>
    <property type="project" value="UniProtKB-UniRule"/>
</dbReference>
<dbReference type="GO" id="GO:0004834">
    <property type="term" value="F:tryptophan synthase activity"/>
    <property type="evidence" value="ECO:0007669"/>
    <property type="project" value="UniProtKB-UniRule"/>
</dbReference>
<dbReference type="PANTHER" id="PTHR48077:SF3">
    <property type="entry name" value="TRYPTOPHAN SYNTHASE"/>
    <property type="match status" value="1"/>
</dbReference>
<keyword evidence="10 15" id="KW-0057">Aromatic amino acid biosynthesis</keyword>
<comment type="pathway">
    <text evidence="4 14">Amino-acid biosynthesis; L-tryptophan biosynthesis; L-tryptophan from chorismate: step 5/5.</text>
</comment>
<feature type="domain" description="N-(5'phosphoribosyl) anthranilate isomerase (PRAI)" evidence="17">
    <location>
        <begin position="6"/>
        <end position="206"/>
    </location>
</feature>
<evidence type="ECO:0000256" key="12">
    <source>
        <dbReference type="ARBA" id="ARBA00023239"/>
    </source>
</evidence>
<gene>
    <name evidence="15" type="primary">trpF</name>
    <name evidence="14" type="synonym">trpB</name>
    <name evidence="18" type="ORF">SAMN05518684_101180</name>
</gene>
<dbReference type="InterPro" id="IPR013785">
    <property type="entry name" value="Aldolase_TIM"/>
</dbReference>
<keyword evidence="8 15" id="KW-0822">Tryptophan biosynthesis</keyword>
<dbReference type="NCBIfam" id="NF002301">
    <property type="entry name" value="PRK01222.2-1"/>
    <property type="match status" value="1"/>
</dbReference>
<dbReference type="STRING" id="1601833.SAMN05518684_101180"/>
<keyword evidence="19" id="KW-1185">Reference proteome</keyword>
<feature type="modified residue" description="N6-(pyridoxal phosphate)lysine" evidence="14">
    <location>
        <position position="302"/>
    </location>
</feature>
<reference evidence="19" key="1">
    <citation type="submission" date="2016-10" db="EMBL/GenBank/DDBJ databases">
        <authorList>
            <person name="Varghese N."/>
            <person name="Submissions S."/>
        </authorList>
    </citation>
    <scope>NUCLEOTIDE SEQUENCE [LARGE SCALE GENOMIC DNA]</scope>
    <source>
        <strain evidence="19">S9</strain>
    </source>
</reference>
<dbReference type="Pfam" id="PF00291">
    <property type="entry name" value="PALP"/>
    <property type="match status" value="1"/>
</dbReference>
<evidence type="ECO:0000256" key="7">
    <source>
        <dbReference type="ARBA" id="ARBA00022605"/>
    </source>
</evidence>
<dbReference type="Gene3D" id="3.40.50.1100">
    <property type="match status" value="2"/>
</dbReference>
<evidence type="ECO:0000256" key="9">
    <source>
        <dbReference type="ARBA" id="ARBA00022898"/>
    </source>
</evidence>
<comment type="similarity">
    <text evidence="5 14">Belongs to the TrpB family.</text>
</comment>
<dbReference type="FunFam" id="3.40.50.1100:FF:000001">
    <property type="entry name" value="Tryptophan synthase beta chain"/>
    <property type="match status" value="1"/>
</dbReference>
<dbReference type="GO" id="GO:0005737">
    <property type="term" value="C:cytoplasm"/>
    <property type="evidence" value="ECO:0007669"/>
    <property type="project" value="TreeGrafter"/>
</dbReference>
<comment type="similarity">
    <text evidence="15">Belongs to the TrpF family.</text>
</comment>
<evidence type="ECO:0000256" key="3">
    <source>
        <dbReference type="ARBA" id="ARBA00004664"/>
    </source>
</evidence>
<comment type="function">
    <text evidence="2 14">The beta subunit is responsible for the synthesis of L-tryptophan from indole and L-serine.</text>
</comment>
<comment type="catalytic activity">
    <reaction evidence="15">
        <text>N-(5-phospho-beta-D-ribosyl)anthranilate = 1-(2-carboxyphenylamino)-1-deoxy-D-ribulose 5-phosphate</text>
        <dbReference type="Rhea" id="RHEA:21540"/>
        <dbReference type="ChEBI" id="CHEBI:18277"/>
        <dbReference type="ChEBI" id="CHEBI:58613"/>
        <dbReference type="EC" id="5.3.1.24"/>
    </reaction>
</comment>
<accession>A0A1H9P7H0</accession>
<evidence type="ECO:0000256" key="6">
    <source>
        <dbReference type="ARBA" id="ARBA00011270"/>
    </source>
</evidence>
<evidence type="ECO:0000259" key="16">
    <source>
        <dbReference type="Pfam" id="PF00291"/>
    </source>
</evidence>
<dbReference type="InterPro" id="IPR006654">
    <property type="entry name" value="Trp_synth_beta"/>
</dbReference>
<evidence type="ECO:0000256" key="15">
    <source>
        <dbReference type="HAMAP-Rule" id="MF_00135"/>
    </source>
</evidence>
<sequence>MKTALKFCGMRCEQDYLKGVESGADMLGFIFASGKRQVNSEEVALWQRNKQPYPGQKLTGVFVNAPAEQVLETVKTAGLHIVQCHGTEPPEELKAIKSASGAQVYKTLHHHKEAVNEMAKYEGTADGYVIDTKTSGAWGGTGRQFDWEAVPAYTREAERQGVPCLIAGGVNTDNIYKLLAYKPSGIDVSSGIETDGKKDERKMSEMKKAVSKTYQAPDHLGRFGPFGGKYVPETLMYALEELEEAYDSIKNDPEFAKELHKEMKEYSGRPTALSYAGQLSAHYGGAQIFLKREDLNHTGAHKINNALAQALLAKRMGKTQIIAETGAGQHGVASATVAARFGLTCKVFMGAEDIKRQELNVFRMRLLGAEVIEVHSGGKTLKDATNEAIRHWVANVHDTFYLIGSVVGPHPYPMMVRDFQSIIGEESKRQLSERTGKLPDEVVACVGGGSNAMGIFYPFIEDEVKLTGVEAAGKGIDTPEHAATLSKGRKGVLHGSLSYLLQDEDGNITEPYSISAGLDYPGIGPEHAHLRDTGRVNYEAVTDKEALEALEDLCRFEGILPAIETAHALAYVKKKAPGMSKDDIILVCLSGRGDKDVHTIQDALGEEIE</sequence>
<evidence type="ECO:0000256" key="1">
    <source>
        <dbReference type="ARBA" id="ARBA00001933"/>
    </source>
</evidence>
<dbReference type="EC" id="4.2.1.20" evidence="14"/>
<dbReference type="PANTHER" id="PTHR48077">
    <property type="entry name" value="TRYPTOPHAN SYNTHASE-RELATED"/>
    <property type="match status" value="1"/>
</dbReference>
<dbReference type="Gene3D" id="3.20.20.70">
    <property type="entry name" value="Aldolase class I"/>
    <property type="match status" value="1"/>
</dbReference>
<evidence type="ECO:0000256" key="10">
    <source>
        <dbReference type="ARBA" id="ARBA00023141"/>
    </source>
</evidence>
<keyword evidence="12 14" id="KW-0456">Lyase</keyword>
<dbReference type="PROSITE" id="PS00168">
    <property type="entry name" value="TRP_SYNTHASE_BETA"/>
    <property type="match status" value="1"/>
</dbReference>
<keyword evidence="11 15" id="KW-0413">Isomerase</keyword>
<dbReference type="CDD" id="cd06446">
    <property type="entry name" value="Trp-synth_B"/>
    <property type="match status" value="1"/>
</dbReference>
<comment type="catalytic activity">
    <reaction evidence="13 14">
        <text>(1S,2R)-1-C-(indol-3-yl)glycerol 3-phosphate + L-serine = D-glyceraldehyde 3-phosphate + L-tryptophan + H2O</text>
        <dbReference type="Rhea" id="RHEA:10532"/>
        <dbReference type="ChEBI" id="CHEBI:15377"/>
        <dbReference type="ChEBI" id="CHEBI:33384"/>
        <dbReference type="ChEBI" id="CHEBI:57912"/>
        <dbReference type="ChEBI" id="CHEBI:58866"/>
        <dbReference type="ChEBI" id="CHEBI:59776"/>
        <dbReference type="EC" id="4.2.1.20"/>
    </reaction>
</comment>
<dbReference type="AlphaFoldDB" id="A0A1H9P7H0"/>
<dbReference type="InterPro" id="IPR011060">
    <property type="entry name" value="RibuloseP-bd_barrel"/>
</dbReference>
<keyword evidence="9 14" id="KW-0663">Pyridoxal phosphate</keyword>
<dbReference type="NCBIfam" id="TIGR00263">
    <property type="entry name" value="trpB"/>
    <property type="match status" value="1"/>
</dbReference>
<evidence type="ECO:0000256" key="14">
    <source>
        <dbReference type="HAMAP-Rule" id="MF_00133"/>
    </source>
</evidence>
<evidence type="ECO:0000313" key="19">
    <source>
        <dbReference type="Proteomes" id="UP000198571"/>
    </source>
</evidence>
<dbReference type="EMBL" id="FOGT01000001">
    <property type="protein sequence ID" value="SER44140.1"/>
    <property type="molecule type" value="Genomic_DNA"/>
</dbReference>
<evidence type="ECO:0000313" key="18">
    <source>
        <dbReference type="EMBL" id="SER44140.1"/>
    </source>
</evidence>
<dbReference type="InterPro" id="IPR001926">
    <property type="entry name" value="TrpB-like_PALP"/>
</dbReference>
<dbReference type="HAMAP" id="MF_00135">
    <property type="entry name" value="PRAI"/>
    <property type="match status" value="1"/>
</dbReference>
<dbReference type="SUPFAM" id="SSF53686">
    <property type="entry name" value="Tryptophan synthase beta subunit-like PLP-dependent enzymes"/>
    <property type="match status" value="1"/>
</dbReference>
<comment type="pathway">
    <text evidence="3 15">Amino-acid biosynthesis; L-tryptophan biosynthesis; L-tryptophan from chorismate: step 3/5.</text>
</comment>
<keyword evidence="7 15" id="KW-0028">Amino-acid biosynthesis</keyword>
<comment type="cofactor">
    <cofactor evidence="1 14">
        <name>pyridoxal 5'-phosphate</name>
        <dbReference type="ChEBI" id="CHEBI:597326"/>
    </cofactor>
</comment>